<dbReference type="AlphaFoldDB" id="A0A7X2NPW4"/>
<dbReference type="Gene3D" id="2.180.10.10">
    <property type="entry name" value="RHS repeat-associated core"/>
    <property type="match status" value="1"/>
</dbReference>
<gene>
    <name evidence="1" type="ORF">FYJ39_20020</name>
</gene>
<evidence type="ECO:0000313" key="2">
    <source>
        <dbReference type="Proteomes" id="UP000429958"/>
    </source>
</evidence>
<comment type="caution">
    <text evidence="1">The sequence shown here is derived from an EMBL/GenBank/DDBJ whole genome shotgun (WGS) entry which is preliminary data.</text>
</comment>
<keyword evidence="2" id="KW-1185">Reference proteome</keyword>
<organism evidence="1 2">
    <name type="scientific">Clostridium porci</name>
    <dbReference type="NCBI Taxonomy" id="2605778"/>
    <lineage>
        <taxon>Bacteria</taxon>
        <taxon>Bacillati</taxon>
        <taxon>Bacillota</taxon>
        <taxon>Clostridia</taxon>
        <taxon>Eubacteriales</taxon>
        <taxon>Clostridiaceae</taxon>
        <taxon>Clostridium</taxon>
    </lineage>
</organism>
<protein>
    <recommendedName>
        <fullName evidence="3">RHS repeat protein</fullName>
    </recommendedName>
</protein>
<accession>A0A7X2NPW4</accession>
<sequence length="181" mass="20681">MDRLVKEDRPEGGEEYSYDLNGNRLTRTSYHYALKGEKGETGFVCAVVDAKENYCYNEGNQLIERRRGKETTCYTYDANGSLVKEVTQKEQPEEGAKGGKKKEQATLYHYDFLNRQEKVELAEGKSLTAHYDGEGLRAGLTTREGESYTFLYYQGELIREEKAGEFYRSYLYGHGLAALES</sequence>
<evidence type="ECO:0008006" key="3">
    <source>
        <dbReference type="Google" id="ProtNLM"/>
    </source>
</evidence>
<name>A0A7X2NPW4_9CLOT</name>
<proteinExistence type="predicted"/>
<dbReference type="Proteomes" id="UP000429958">
    <property type="component" value="Unassembled WGS sequence"/>
</dbReference>
<evidence type="ECO:0000313" key="1">
    <source>
        <dbReference type="EMBL" id="MSS38718.1"/>
    </source>
</evidence>
<dbReference type="RefSeq" id="WP_154474081.1">
    <property type="nucleotide sequence ID" value="NZ_VUMD01000043.1"/>
</dbReference>
<dbReference type="EMBL" id="VUMD01000043">
    <property type="protein sequence ID" value="MSS38718.1"/>
    <property type="molecule type" value="Genomic_DNA"/>
</dbReference>
<reference evidence="1 2" key="1">
    <citation type="submission" date="2019-08" db="EMBL/GenBank/DDBJ databases">
        <title>In-depth cultivation of the pig gut microbiome towards novel bacterial diversity and tailored functional studies.</title>
        <authorList>
            <person name="Wylensek D."/>
            <person name="Hitch T.C.A."/>
            <person name="Clavel T."/>
        </authorList>
    </citation>
    <scope>NUCLEOTIDE SEQUENCE [LARGE SCALE GENOMIC DNA]</scope>
    <source>
        <strain evidence="1 2">WCA-389-WT-23D1</strain>
    </source>
</reference>